<feature type="transmembrane region" description="Helical" evidence="7">
    <location>
        <begin position="207"/>
        <end position="232"/>
    </location>
</feature>
<dbReference type="OrthoDB" id="4109786at2"/>
<keyword evidence="5 7" id="KW-1133">Transmembrane helix</keyword>
<accession>A0A3A4AKF9</accession>
<evidence type="ECO:0000256" key="3">
    <source>
        <dbReference type="ARBA" id="ARBA00022475"/>
    </source>
</evidence>
<evidence type="ECO:0000256" key="1">
    <source>
        <dbReference type="ARBA" id="ARBA00004651"/>
    </source>
</evidence>
<feature type="transmembrane region" description="Helical" evidence="7">
    <location>
        <begin position="141"/>
        <end position="160"/>
    </location>
</feature>
<evidence type="ECO:0000313" key="9">
    <source>
        <dbReference type="Proteomes" id="UP000265768"/>
    </source>
</evidence>
<evidence type="ECO:0000256" key="2">
    <source>
        <dbReference type="ARBA" id="ARBA00022448"/>
    </source>
</evidence>
<comment type="caution">
    <text evidence="8">The sequence shown here is derived from an EMBL/GenBank/DDBJ whole genome shotgun (WGS) entry which is preliminary data.</text>
</comment>
<proteinExistence type="predicted"/>
<dbReference type="AlphaFoldDB" id="A0A3A4AKF9"/>
<dbReference type="GO" id="GO:0005886">
    <property type="term" value="C:plasma membrane"/>
    <property type="evidence" value="ECO:0007669"/>
    <property type="project" value="UniProtKB-SubCell"/>
</dbReference>
<feature type="transmembrane region" description="Helical" evidence="7">
    <location>
        <begin position="351"/>
        <end position="384"/>
    </location>
</feature>
<dbReference type="RefSeq" id="WP_119928916.1">
    <property type="nucleotide sequence ID" value="NZ_QZEY01000010.1"/>
</dbReference>
<dbReference type="PANTHER" id="PTHR23517">
    <property type="entry name" value="RESISTANCE PROTEIN MDTM, PUTATIVE-RELATED-RELATED"/>
    <property type="match status" value="1"/>
</dbReference>
<feature type="transmembrane region" description="Helical" evidence="7">
    <location>
        <begin position="47"/>
        <end position="66"/>
    </location>
</feature>
<feature type="transmembrane region" description="Helical" evidence="7">
    <location>
        <begin position="12"/>
        <end position="35"/>
    </location>
</feature>
<keyword evidence="4 7" id="KW-0812">Transmembrane</keyword>
<dbReference type="SUPFAM" id="SSF103473">
    <property type="entry name" value="MFS general substrate transporter"/>
    <property type="match status" value="1"/>
</dbReference>
<dbReference type="InterPro" id="IPR036259">
    <property type="entry name" value="MFS_trans_sf"/>
</dbReference>
<dbReference type="Gene3D" id="1.20.1250.20">
    <property type="entry name" value="MFS general substrate transporter like domains"/>
    <property type="match status" value="1"/>
</dbReference>
<evidence type="ECO:0000256" key="4">
    <source>
        <dbReference type="ARBA" id="ARBA00022692"/>
    </source>
</evidence>
<feature type="transmembrane region" description="Helical" evidence="7">
    <location>
        <begin position="238"/>
        <end position="259"/>
    </location>
</feature>
<protein>
    <submittedName>
        <fullName evidence="8">MFS transporter</fullName>
    </submittedName>
</protein>
<dbReference type="InterPro" id="IPR050171">
    <property type="entry name" value="MFS_Transporters"/>
</dbReference>
<organism evidence="8 9">
    <name type="scientific">Bailinhaonella thermotolerans</name>
    <dbReference type="NCBI Taxonomy" id="1070861"/>
    <lineage>
        <taxon>Bacteria</taxon>
        <taxon>Bacillati</taxon>
        <taxon>Actinomycetota</taxon>
        <taxon>Actinomycetes</taxon>
        <taxon>Streptosporangiales</taxon>
        <taxon>Streptosporangiaceae</taxon>
        <taxon>Bailinhaonella</taxon>
    </lineage>
</organism>
<reference evidence="8 9" key="1">
    <citation type="submission" date="2018-09" db="EMBL/GenBank/DDBJ databases">
        <title>YIM 75507 draft genome.</title>
        <authorList>
            <person name="Tang S."/>
            <person name="Feng Y."/>
        </authorList>
    </citation>
    <scope>NUCLEOTIDE SEQUENCE [LARGE SCALE GENOMIC DNA]</scope>
    <source>
        <strain evidence="8 9">YIM 75507</strain>
    </source>
</reference>
<dbReference type="InterPro" id="IPR011701">
    <property type="entry name" value="MFS"/>
</dbReference>
<feature type="transmembrane region" description="Helical" evidence="7">
    <location>
        <begin position="166"/>
        <end position="187"/>
    </location>
</feature>
<name>A0A3A4AKF9_9ACTN</name>
<sequence length="399" mass="41111">MRRLLPPRGPLRLYALMTLLDSVGLGLFLTGGVLYFTRVAGLSAVEVGAGMSAAMVVGVAVSIPAGRLGDRYGHRGPLLALNLAKAVLFGAYLFVHSFPAFFAVVCLISLAESASRPLRHAYLARLAAPEERVAARAYNRVMINLGASAGTLVAGLALAVDTPAAYRLLVAGNAVSFLLVAGVLPRLPRFDPIPAEGRRGVLADRRYLLMAVLCGLMLVHADLLEVALPLWVVSHTEAPGWVVSALFLCNTVLAILFQVRASRGVETTGAGARAVRRSGLAVLAGCLVLATTGALPPVPATAVLLGGVALVTAAELLSSAGGWAISYGLAPEGRQGEYQGAWTLGSQLARACGPVAITASFTAFGAGAWLVLGGFFAVIATLVVPALRVAGPRPAPVSP</sequence>
<dbReference type="Pfam" id="PF07690">
    <property type="entry name" value="MFS_1"/>
    <property type="match status" value="1"/>
</dbReference>
<feature type="transmembrane region" description="Helical" evidence="7">
    <location>
        <begin position="280"/>
        <end position="298"/>
    </location>
</feature>
<dbReference type="Proteomes" id="UP000265768">
    <property type="component" value="Unassembled WGS sequence"/>
</dbReference>
<evidence type="ECO:0000256" key="7">
    <source>
        <dbReference type="SAM" id="Phobius"/>
    </source>
</evidence>
<keyword evidence="6 7" id="KW-0472">Membrane</keyword>
<keyword evidence="9" id="KW-1185">Reference proteome</keyword>
<comment type="subcellular location">
    <subcellularLocation>
        <location evidence="1">Cell membrane</location>
        <topology evidence="1">Multi-pass membrane protein</topology>
    </subcellularLocation>
</comment>
<dbReference type="GO" id="GO:0022857">
    <property type="term" value="F:transmembrane transporter activity"/>
    <property type="evidence" value="ECO:0007669"/>
    <property type="project" value="InterPro"/>
</dbReference>
<keyword evidence="3" id="KW-1003">Cell membrane</keyword>
<evidence type="ECO:0000256" key="6">
    <source>
        <dbReference type="ARBA" id="ARBA00023136"/>
    </source>
</evidence>
<keyword evidence="2" id="KW-0813">Transport</keyword>
<dbReference type="EMBL" id="QZEY01000010">
    <property type="protein sequence ID" value="RJL30136.1"/>
    <property type="molecule type" value="Genomic_DNA"/>
</dbReference>
<evidence type="ECO:0000313" key="8">
    <source>
        <dbReference type="EMBL" id="RJL30136.1"/>
    </source>
</evidence>
<evidence type="ECO:0000256" key="5">
    <source>
        <dbReference type="ARBA" id="ARBA00022989"/>
    </source>
</evidence>
<gene>
    <name evidence="8" type="ORF">D5H75_24765</name>
</gene>
<dbReference type="PANTHER" id="PTHR23517:SF2">
    <property type="entry name" value="MULTIDRUG RESISTANCE PROTEIN MDTH"/>
    <property type="match status" value="1"/>
</dbReference>
<feature type="transmembrane region" description="Helical" evidence="7">
    <location>
        <begin position="86"/>
        <end position="110"/>
    </location>
</feature>